<dbReference type="Pfam" id="PF10685">
    <property type="entry name" value="KGG"/>
    <property type="match status" value="1"/>
</dbReference>
<dbReference type="RefSeq" id="WP_211117885.1">
    <property type="nucleotide sequence ID" value="NZ_BKAT01000036.1"/>
</dbReference>
<dbReference type="Proteomes" id="UP000199656">
    <property type="component" value="Unassembled WGS sequence"/>
</dbReference>
<keyword evidence="3" id="KW-1185">Reference proteome</keyword>
<dbReference type="PANTHER" id="PTHR36569:SF5">
    <property type="entry name" value="CONIDIATION-SPECIFIC PROTEIN 10 (EUROFUNG)"/>
    <property type="match status" value="1"/>
</dbReference>
<accession>A0A1H4F3K7</accession>
<dbReference type="AlphaFoldDB" id="A0A1H4F3K7"/>
<dbReference type="EMBL" id="FNRL01000022">
    <property type="protein sequence ID" value="SEA91863.1"/>
    <property type="molecule type" value="Genomic_DNA"/>
</dbReference>
<dbReference type="InterPro" id="IPR019626">
    <property type="entry name" value="Stress-induced_KGG_rpt"/>
</dbReference>
<gene>
    <name evidence="2" type="ORF">SAMN05660909_04139</name>
</gene>
<dbReference type="InterPro" id="IPR052590">
    <property type="entry name" value="Stress/Virulence-Domain"/>
</dbReference>
<name>A0A1H4F3K7_9BACT</name>
<dbReference type="PANTHER" id="PTHR36569">
    <property type="match status" value="1"/>
</dbReference>
<sequence length="109" mass="11785">MEDMRFNQASTVATHDKSNEPKKHSKRGFASMDPEQQRAISREGGRAAHQQGVAHKFTSEEARAAGRKGGIAVSRNREHMAAIGRKGGTNRGKKKNAMANASNEGNGQL</sequence>
<reference evidence="3" key="1">
    <citation type="submission" date="2016-10" db="EMBL/GenBank/DDBJ databases">
        <authorList>
            <person name="Varghese N."/>
            <person name="Submissions S."/>
        </authorList>
    </citation>
    <scope>NUCLEOTIDE SEQUENCE [LARGE SCALE GENOMIC DNA]</scope>
    <source>
        <strain evidence="3">DSM 23920</strain>
    </source>
</reference>
<proteinExistence type="predicted"/>
<evidence type="ECO:0000256" key="1">
    <source>
        <dbReference type="SAM" id="MobiDB-lite"/>
    </source>
</evidence>
<evidence type="ECO:0000313" key="3">
    <source>
        <dbReference type="Proteomes" id="UP000199656"/>
    </source>
</evidence>
<protein>
    <submittedName>
        <fullName evidence="2">Stress-induced acidophilic repeat motif-containing protein</fullName>
    </submittedName>
</protein>
<dbReference type="STRING" id="408074.SAMN05660909_04139"/>
<evidence type="ECO:0000313" key="2">
    <source>
        <dbReference type="EMBL" id="SEA91863.1"/>
    </source>
</evidence>
<feature type="region of interest" description="Disordered" evidence="1">
    <location>
        <begin position="1"/>
        <end position="109"/>
    </location>
</feature>
<feature type="compositionally biased region" description="Polar residues" evidence="1">
    <location>
        <begin position="99"/>
        <end position="109"/>
    </location>
</feature>
<organism evidence="2 3">
    <name type="scientific">Chitinophaga terrae</name>
    <name type="common">ex Kim and Jung 2007</name>
    <dbReference type="NCBI Taxonomy" id="408074"/>
    <lineage>
        <taxon>Bacteria</taxon>
        <taxon>Pseudomonadati</taxon>
        <taxon>Bacteroidota</taxon>
        <taxon>Chitinophagia</taxon>
        <taxon>Chitinophagales</taxon>
        <taxon>Chitinophagaceae</taxon>
        <taxon>Chitinophaga</taxon>
    </lineage>
</organism>